<sequence>MSDTTTPHELDAETLRTLLDAAGSPGYETWWAMTRSAGFCTHPIRLTRTGAEGHTTVFARCENRRANVCPSCSDLYAADTWHLVAGGLDDDHLNGSAAVFATLTAPSFGTVHTLRADENGTPRPCHSHLHRATVCPHGRPQHCTLTHRPGDLTLGRPLCPACYDYASHALTTWWFPQLWHRFTIQLRRQIRAEHSAVRVSFVKVMELQTRLAPHYHTIIRADAPDGGGTVAAETLASVVQAAAARVHLDVPAPAGPLRLRFGPECDAQPITGSSTAGRAAGYLAKYVTKNITDAPLPRRIPKTNIGLLPVSDHHKQIMHSLADLAEALPDHYAGMADHLPSLGWRGHTTTKSRAYSTTMGQQKAIRTAWRAGHRDDAADDAQPGEEWQYDGSGHRTPGQRYLALSAALAHREQLWALRQLPDLQDQR</sequence>
<dbReference type="Proteomes" id="UP001595900">
    <property type="component" value="Unassembled WGS sequence"/>
</dbReference>
<dbReference type="Pfam" id="PF20199">
    <property type="entry name" value="RepSA"/>
    <property type="match status" value="1"/>
</dbReference>
<dbReference type="InterPro" id="IPR046828">
    <property type="entry name" value="RepSA"/>
</dbReference>
<keyword evidence="3" id="KW-1185">Reference proteome</keyword>
<gene>
    <name evidence="2" type="ORF">ACFOYW_16040</name>
</gene>
<organism evidence="2 3">
    <name type="scientific">Gryllotalpicola reticulitermitis</name>
    <dbReference type="NCBI Taxonomy" id="1184153"/>
    <lineage>
        <taxon>Bacteria</taxon>
        <taxon>Bacillati</taxon>
        <taxon>Actinomycetota</taxon>
        <taxon>Actinomycetes</taxon>
        <taxon>Micrococcales</taxon>
        <taxon>Microbacteriaceae</taxon>
        <taxon>Gryllotalpicola</taxon>
    </lineage>
</organism>
<protein>
    <submittedName>
        <fullName evidence="2">Replication initiator</fullName>
    </submittedName>
</protein>
<name>A0ABV8Q9C6_9MICO</name>
<proteinExistence type="predicted"/>
<evidence type="ECO:0000256" key="1">
    <source>
        <dbReference type="SAM" id="MobiDB-lite"/>
    </source>
</evidence>
<feature type="region of interest" description="Disordered" evidence="1">
    <location>
        <begin position="373"/>
        <end position="396"/>
    </location>
</feature>
<reference evidence="3" key="1">
    <citation type="journal article" date="2019" name="Int. J. Syst. Evol. Microbiol.">
        <title>The Global Catalogue of Microorganisms (GCM) 10K type strain sequencing project: providing services to taxonomists for standard genome sequencing and annotation.</title>
        <authorList>
            <consortium name="The Broad Institute Genomics Platform"/>
            <consortium name="The Broad Institute Genome Sequencing Center for Infectious Disease"/>
            <person name="Wu L."/>
            <person name="Ma J."/>
        </authorList>
    </citation>
    <scope>NUCLEOTIDE SEQUENCE [LARGE SCALE GENOMIC DNA]</scope>
    <source>
        <strain evidence="3">CGMCC 1.10363</strain>
    </source>
</reference>
<accession>A0ABV8Q9C6</accession>
<dbReference type="RefSeq" id="WP_390231157.1">
    <property type="nucleotide sequence ID" value="NZ_JBHSCN010000006.1"/>
</dbReference>
<evidence type="ECO:0000313" key="2">
    <source>
        <dbReference type="EMBL" id="MFC4244885.1"/>
    </source>
</evidence>
<dbReference type="EMBL" id="JBHSCN010000006">
    <property type="protein sequence ID" value="MFC4244885.1"/>
    <property type="molecule type" value="Genomic_DNA"/>
</dbReference>
<comment type="caution">
    <text evidence="2">The sequence shown here is derived from an EMBL/GenBank/DDBJ whole genome shotgun (WGS) entry which is preliminary data.</text>
</comment>
<evidence type="ECO:0000313" key="3">
    <source>
        <dbReference type="Proteomes" id="UP001595900"/>
    </source>
</evidence>